<keyword evidence="1" id="KW-0472">Membrane</keyword>
<dbReference type="EMBL" id="WQLW01000004">
    <property type="protein sequence ID" value="MVO08948.1"/>
    <property type="molecule type" value="Genomic_DNA"/>
</dbReference>
<organism evidence="2 3">
    <name type="scientific">Flavobacterium profundi</name>
    <dbReference type="NCBI Taxonomy" id="1774945"/>
    <lineage>
        <taxon>Bacteria</taxon>
        <taxon>Pseudomonadati</taxon>
        <taxon>Bacteroidota</taxon>
        <taxon>Flavobacteriia</taxon>
        <taxon>Flavobacteriales</taxon>
        <taxon>Flavobacteriaceae</taxon>
        <taxon>Flavobacterium</taxon>
    </lineage>
</organism>
<accession>A0A6I4IH53</accession>
<sequence>MNCINGTIQKQIKTISGIAFFLIALPFYTQNNMEHYTYDQEILDENNLRHGTLVATSYLFEGLAYKHVYQHGALLQTTDFRYQVNHQKELIGKFKNNLPYEGYFVSENELEIPEITYYENGEIHTVYRTTLSDMLEIELLGKMPVWITCSFKEGILIEGLSHEQFKLGDGHLLVTEFFKNGERTRVDFWLLAMHYAETIRLNFLTNGYEIIKERIDAEDIDPEIDTREQRLTILFNETGSGNLSFQKEKEVIAQYEFDEYELSRKISAIPSIVNYTLSASQTIRCFQKYNFKSVSSNSENDFYNPSLINSIYSNLLYNRIPRFSTTKKSDYTTLFQEQQDLESGLLLFLNQEGKPEHGLLLEQDNEVYQYSKFKEGTKTEHKEQLTLEIVKQLFFQ</sequence>
<keyword evidence="3" id="KW-1185">Reference proteome</keyword>
<evidence type="ECO:0000256" key="1">
    <source>
        <dbReference type="SAM" id="Phobius"/>
    </source>
</evidence>
<reference evidence="3" key="1">
    <citation type="submission" date="2019-05" db="EMBL/GenBank/DDBJ databases">
        <title>Flavobacterium profundi sp. nov., isolated from a deep-sea seamount.</title>
        <authorList>
            <person name="Zhang D.-C."/>
        </authorList>
    </citation>
    <scope>NUCLEOTIDE SEQUENCE [LARGE SCALE GENOMIC DNA]</scope>
    <source>
        <strain evidence="3">TP390</strain>
    </source>
</reference>
<keyword evidence="1" id="KW-0812">Transmembrane</keyword>
<dbReference type="AlphaFoldDB" id="A0A6I4IH53"/>
<dbReference type="RefSeq" id="WP_140997338.1">
    <property type="nucleotide sequence ID" value="NZ_VDCZ01000004.1"/>
</dbReference>
<feature type="transmembrane region" description="Helical" evidence="1">
    <location>
        <begin position="12"/>
        <end position="29"/>
    </location>
</feature>
<dbReference type="Proteomes" id="UP000431264">
    <property type="component" value="Unassembled WGS sequence"/>
</dbReference>
<protein>
    <submittedName>
        <fullName evidence="2">Uncharacterized protein</fullName>
    </submittedName>
</protein>
<evidence type="ECO:0000313" key="2">
    <source>
        <dbReference type="EMBL" id="MVO08948.1"/>
    </source>
</evidence>
<comment type="caution">
    <text evidence="2">The sequence shown here is derived from an EMBL/GenBank/DDBJ whole genome shotgun (WGS) entry which is preliminary data.</text>
</comment>
<keyword evidence="1" id="KW-1133">Transmembrane helix</keyword>
<name>A0A6I4IH53_9FLAO</name>
<proteinExistence type="predicted"/>
<dbReference type="OrthoDB" id="830908at2"/>
<gene>
    <name evidence="2" type="ORF">GOQ30_07190</name>
</gene>
<evidence type="ECO:0000313" key="3">
    <source>
        <dbReference type="Proteomes" id="UP000431264"/>
    </source>
</evidence>